<dbReference type="EMBL" id="JAQQAF010000009">
    <property type="protein sequence ID" value="KAJ8461114.1"/>
    <property type="molecule type" value="Genomic_DNA"/>
</dbReference>
<dbReference type="Proteomes" id="UP001222027">
    <property type="component" value="Unassembled WGS sequence"/>
</dbReference>
<reference evidence="1 2" key="1">
    <citation type="submission" date="2022-12" db="EMBL/GenBank/DDBJ databases">
        <title>Chromosome-scale assembly of the Ensete ventricosum genome.</title>
        <authorList>
            <person name="Dussert Y."/>
            <person name="Stocks J."/>
            <person name="Wendawek A."/>
            <person name="Woldeyes F."/>
            <person name="Nichols R.A."/>
            <person name="Borrell J.S."/>
        </authorList>
    </citation>
    <scope>NUCLEOTIDE SEQUENCE [LARGE SCALE GENOMIC DNA]</scope>
    <source>
        <strain evidence="2">cv. Maze</strain>
        <tissue evidence="1">Seeds</tissue>
    </source>
</reference>
<protein>
    <submittedName>
        <fullName evidence="1">Uncharacterized protein</fullName>
    </submittedName>
</protein>
<evidence type="ECO:0000313" key="2">
    <source>
        <dbReference type="Proteomes" id="UP001222027"/>
    </source>
</evidence>
<keyword evidence="2" id="KW-1185">Reference proteome</keyword>
<evidence type="ECO:0000313" key="1">
    <source>
        <dbReference type="EMBL" id="KAJ8461114.1"/>
    </source>
</evidence>
<dbReference type="AlphaFoldDB" id="A0AAV8Q3N0"/>
<proteinExistence type="predicted"/>
<name>A0AAV8Q3N0_ENSVE</name>
<accession>A0AAV8Q3N0</accession>
<organism evidence="1 2">
    <name type="scientific">Ensete ventricosum</name>
    <name type="common">Abyssinian banana</name>
    <name type="synonym">Musa ensete</name>
    <dbReference type="NCBI Taxonomy" id="4639"/>
    <lineage>
        <taxon>Eukaryota</taxon>
        <taxon>Viridiplantae</taxon>
        <taxon>Streptophyta</taxon>
        <taxon>Embryophyta</taxon>
        <taxon>Tracheophyta</taxon>
        <taxon>Spermatophyta</taxon>
        <taxon>Magnoliopsida</taxon>
        <taxon>Liliopsida</taxon>
        <taxon>Zingiberales</taxon>
        <taxon>Musaceae</taxon>
        <taxon>Ensete</taxon>
    </lineage>
</organism>
<gene>
    <name evidence="1" type="ORF">OPV22_034040</name>
</gene>
<comment type="caution">
    <text evidence="1">The sequence shown here is derived from an EMBL/GenBank/DDBJ whole genome shotgun (WGS) entry which is preliminary data.</text>
</comment>
<sequence length="169" mass="18021">MRSAQASGRTTTLVRGRISAACLGGDKRALPPQAMPSSSTPLFRPWSAAQIFRFGSVEPTETPTQAISSFHIRRPIFIGRMAFSSAVLSQNSLYIVKLCENDGIGTLEKRGLEGKKTASEDVKEKLPAVKAKDEGAFLGIKAMPVGGGFSLFIRPPVASLRAATGILFP</sequence>